<comment type="similarity">
    <text evidence="2 8">Belongs to the zinc-containing alcohol dehydrogenase family.</text>
</comment>
<gene>
    <name evidence="11" type="primary">LOC100372778</name>
</gene>
<dbReference type="InterPro" id="IPR013154">
    <property type="entry name" value="ADH-like_N"/>
</dbReference>
<name>A0ABM0GT71_SACKO</name>
<accession>A0ABM0GT71</accession>
<dbReference type="PANTHER" id="PTHR43161:SF9">
    <property type="entry name" value="SORBITOL DEHYDROGENASE"/>
    <property type="match status" value="1"/>
</dbReference>
<dbReference type="CDD" id="cd05285">
    <property type="entry name" value="sorbitol_DH"/>
    <property type="match status" value="1"/>
</dbReference>
<dbReference type="SMART" id="SM00829">
    <property type="entry name" value="PKS_ER"/>
    <property type="match status" value="1"/>
</dbReference>
<evidence type="ECO:0000313" key="10">
    <source>
        <dbReference type="Proteomes" id="UP000694865"/>
    </source>
</evidence>
<evidence type="ECO:0000256" key="6">
    <source>
        <dbReference type="ARBA" id="ARBA00026132"/>
    </source>
</evidence>
<evidence type="ECO:0000256" key="4">
    <source>
        <dbReference type="ARBA" id="ARBA00022833"/>
    </source>
</evidence>
<dbReference type="SUPFAM" id="SSF51735">
    <property type="entry name" value="NAD(P)-binding Rossmann-fold domains"/>
    <property type="match status" value="1"/>
</dbReference>
<dbReference type="PANTHER" id="PTHR43161">
    <property type="entry name" value="SORBITOL DEHYDROGENASE"/>
    <property type="match status" value="1"/>
</dbReference>
<evidence type="ECO:0000259" key="9">
    <source>
        <dbReference type="SMART" id="SM00829"/>
    </source>
</evidence>
<dbReference type="Gene3D" id="3.40.50.720">
    <property type="entry name" value="NAD(P)-binding Rossmann-like Domain"/>
    <property type="match status" value="1"/>
</dbReference>
<keyword evidence="3 8" id="KW-0479">Metal-binding</keyword>
<dbReference type="Pfam" id="PF08240">
    <property type="entry name" value="ADH_N"/>
    <property type="match status" value="1"/>
</dbReference>
<evidence type="ECO:0000256" key="3">
    <source>
        <dbReference type="ARBA" id="ARBA00022723"/>
    </source>
</evidence>
<protein>
    <recommendedName>
        <fullName evidence="6">Sorbitol dehydrogenase</fullName>
    </recommendedName>
    <alternativeName>
        <fullName evidence="7">Polyol dehydrogenase</fullName>
    </alternativeName>
</protein>
<evidence type="ECO:0000313" key="11">
    <source>
        <dbReference type="RefSeq" id="XP_002736836.2"/>
    </source>
</evidence>
<feature type="domain" description="Enoyl reductase (ER)" evidence="9">
    <location>
        <begin position="36"/>
        <end position="366"/>
    </location>
</feature>
<dbReference type="InterPro" id="IPR020843">
    <property type="entry name" value="ER"/>
</dbReference>
<evidence type="ECO:0000256" key="2">
    <source>
        <dbReference type="ARBA" id="ARBA00008072"/>
    </source>
</evidence>
<dbReference type="InterPro" id="IPR002328">
    <property type="entry name" value="ADH_Zn_CS"/>
</dbReference>
<proteinExistence type="inferred from homology"/>
<sequence length="374" mass="39621">MFFLGAQLATHRKATIPGRTMALNTNDNVAVFLEKGVLTVKTTETPTPAKHEVLIAVDSVGICGTDVHIWMTGNFGDKIVKAPLILGHEPSGVVAALGEGVTRLKVGDRVAIEPSILCRTCDYCKRGRYNLCTDLKFCGVPPTNGTLVRYYCHPDDLCHKLPDHVSLEEGAMLETLAVGVYACERAGVTLGSKILIGGAGSIGLVTLLTAKAMGATDIVVTDIDQSRLECAKQLGADYTMVADSKDVRKFAKKIEHALGCMPDIAIECCGAPSSVQTGIYATKPGGVVCLVGLGPDDATIPISNAITREINIRTISHYGHGYPTALSMVASGKIDVKPLVTHKFPLAKSLDAFEAAKKGENGTIRVMIKVSDTS</sequence>
<evidence type="ECO:0000256" key="8">
    <source>
        <dbReference type="RuleBase" id="RU361277"/>
    </source>
</evidence>
<comment type="cofactor">
    <cofactor evidence="1 8">
        <name>Zn(2+)</name>
        <dbReference type="ChEBI" id="CHEBI:29105"/>
    </cofactor>
</comment>
<dbReference type="PROSITE" id="PS00059">
    <property type="entry name" value="ADH_ZINC"/>
    <property type="match status" value="1"/>
</dbReference>
<reference evidence="11" key="1">
    <citation type="submission" date="2025-08" db="UniProtKB">
        <authorList>
            <consortium name="RefSeq"/>
        </authorList>
    </citation>
    <scope>IDENTIFICATION</scope>
    <source>
        <tissue evidence="11">Testes</tissue>
    </source>
</reference>
<evidence type="ECO:0000256" key="1">
    <source>
        <dbReference type="ARBA" id="ARBA00001947"/>
    </source>
</evidence>
<dbReference type="Gene3D" id="3.90.180.10">
    <property type="entry name" value="Medium-chain alcohol dehydrogenases, catalytic domain"/>
    <property type="match status" value="1"/>
</dbReference>
<dbReference type="GeneID" id="100372778"/>
<dbReference type="RefSeq" id="XP_002736836.2">
    <property type="nucleotide sequence ID" value="XM_002736790.2"/>
</dbReference>
<keyword evidence="5" id="KW-0560">Oxidoreductase</keyword>
<dbReference type="SUPFAM" id="SSF50129">
    <property type="entry name" value="GroES-like"/>
    <property type="match status" value="1"/>
</dbReference>
<keyword evidence="10" id="KW-1185">Reference proteome</keyword>
<dbReference type="InterPro" id="IPR011032">
    <property type="entry name" value="GroES-like_sf"/>
</dbReference>
<evidence type="ECO:0000256" key="7">
    <source>
        <dbReference type="ARBA" id="ARBA00032485"/>
    </source>
</evidence>
<dbReference type="InterPro" id="IPR036291">
    <property type="entry name" value="NAD(P)-bd_dom_sf"/>
</dbReference>
<organism evidence="10 11">
    <name type="scientific">Saccoglossus kowalevskii</name>
    <name type="common">Acorn worm</name>
    <dbReference type="NCBI Taxonomy" id="10224"/>
    <lineage>
        <taxon>Eukaryota</taxon>
        <taxon>Metazoa</taxon>
        <taxon>Hemichordata</taxon>
        <taxon>Enteropneusta</taxon>
        <taxon>Harrimaniidae</taxon>
        <taxon>Saccoglossus</taxon>
    </lineage>
</organism>
<dbReference type="Pfam" id="PF00107">
    <property type="entry name" value="ADH_zinc_N"/>
    <property type="match status" value="1"/>
</dbReference>
<dbReference type="Proteomes" id="UP000694865">
    <property type="component" value="Unplaced"/>
</dbReference>
<dbReference type="InterPro" id="IPR045306">
    <property type="entry name" value="SDH-like"/>
</dbReference>
<keyword evidence="4 8" id="KW-0862">Zinc</keyword>
<evidence type="ECO:0000256" key="5">
    <source>
        <dbReference type="ARBA" id="ARBA00023002"/>
    </source>
</evidence>
<dbReference type="InterPro" id="IPR013149">
    <property type="entry name" value="ADH-like_C"/>
</dbReference>